<dbReference type="Proteomes" id="UP000783686">
    <property type="component" value="Unassembled WGS sequence"/>
</dbReference>
<evidence type="ECO:0000313" key="6">
    <source>
        <dbReference type="EMBL" id="CAD5211618.1"/>
    </source>
</evidence>
<gene>
    <name evidence="6" type="ORF">BOKJ2_LOCUS3784</name>
</gene>
<dbReference type="Gene3D" id="3.30.1060.10">
    <property type="entry name" value="Peptide methionine sulphoxide reductase MsrA"/>
    <property type="match status" value="1"/>
</dbReference>
<evidence type="ECO:0000256" key="4">
    <source>
        <dbReference type="ARBA" id="ARBA00030643"/>
    </source>
</evidence>
<dbReference type="PANTHER" id="PTHR43774">
    <property type="entry name" value="PEPTIDE METHIONINE SULFOXIDE REDUCTASE"/>
    <property type="match status" value="1"/>
</dbReference>
<dbReference type="PANTHER" id="PTHR43774:SF1">
    <property type="entry name" value="PEPTIDE METHIONINE SULFOXIDE REDUCTASE MSRA 2"/>
    <property type="match status" value="1"/>
</dbReference>
<comment type="similarity">
    <text evidence="1">Belongs to the MsrA Met sulfoxide reductase family.</text>
</comment>
<dbReference type="EC" id="1.8.4.11" evidence="2"/>
<dbReference type="EMBL" id="CAJFCW020000002">
    <property type="protein sequence ID" value="CAG9093928.1"/>
    <property type="molecule type" value="Genomic_DNA"/>
</dbReference>
<dbReference type="OrthoDB" id="77405at2759"/>
<reference evidence="6" key="1">
    <citation type="submission" date="2020-09" db="EMBL/GenBank/DDBJ databases">
        <authorList>
            <person name="Kikuchi T."/>
        </authorList>
    </citation>
    <scope>NUCLEOTIDE SEQUENCE</scope>
    <source>
        <strain evidence="6">SH1</strain>
    </source>
</reference>
<organism evidence="6 7">
    <name type="scientific">Bursaphelenchus okinawaensis</name>
    <dbReference type="NCBI Taxonomy" id="465554"/>
    <lineage>
        <taxon>Eukaryota</taxon>
        <taxon>Metazoa</taxon>
        <taxon>Ecdysozoa</taxon>
        <taxon>Nematoda</taxon>
        <taxon>Chromadorea</taxon>
        <taxon>Rhabditida</taxon>
        <taxon>Tylenchina</taxon>
        <taxon>Tylenchomorpha</taxon>
        <taxon>Aphelenchoidea</taxon>
        <taxon>Aphelenchoididae</taxon>
        <taxon>Bursaphelenchus</taxon>
    </lineage>
</organism>
<evidence type="ECO:0000256" key="2">
    <source>
        <dbReference type="ARBA" id="ARBA00012502"/>
    </source>
</evidence>
<sequence>MQCFWGESAFAKIDGVLKTRVGYAGGKQSDPTYDNIKDHTEVTELVFDENVVKYDSLLDFFFSHHDPNARRKTQYRSVILYVDDEQKQQAEASLDKVKKRYPNPETTVEKLDKFYQAEDYHQKYWLRCQRDVHRALKLNDKELVDSVLAAKINAFLAGYDRYDVLNDLAAQHKLEPALVNKIEAIAKAGGDPRSCH</sequence>
<evidence type="ECO:0000256" key="3">
    <source>
        <dbReference type="ARBA" id="ARBA00023002"/>
    </source>
</evidence>
<keyword evidence="7" id="KW-1185">Reference proteome</keyword>
<dbReference type="Pfam" id="PF01625">
    <property type="entry name" value="PMSR"/>
    <property type="match status" value="1"/>
</dbReference>
<evidence type="ECO:0000256" key="1">
    <source>
        <dbReference type="ARBA" id="ARBA00005591"/>
    </source>
</evidence>
<dbReference type="InterPro" id="IPR036509">
    <property type="entry name" value="Met_Sox_Rdtase_MsrA_sf"/>
</dbReference>
<comment type="caution">
    <text evidence="6">The sequence shown here is derived from an EMBL/GenBank/DDBJ whole genome shotgun (WGS) entry which is preliminary data.</text>
</comment>
<name>A0A811K6G4_9BILA</name>
<dbReference type="InterPro" id="IPR002569">
    <property type="entry name" value="Met_Sox_Rdtase_MsrA_dom"/>
</dbReference>
<proteinExistence type="inferred from homology"/>
<dbReference type="GO" id="GO:0008113">
    <property type="term" value="F:peptide-methionine (S)-S-oxide reductase activity"/>
    <property type="evidence" value="ECO:0007669"/>
    <property type="project" value="UniProtKB-EC"/>
</dbReference>
<dbReference type="NCBIfam" id="TIGR00401">
    <property type="entry name" value="msrA"/>
    <property type="match status" value="1"/>
</dbReference>
<protein>
    <recommendedName>
        <fullName evidence="2">peptide-methionine (S)-S-oxide reductase</fullName>
        <ecNumber evidence="2">1.8.4.11</ecNumber>
    </recommendedName>
    <alternativeName>
        <fullName evidence="4">Peptide-methionine (S)-S-oxide reductase</fullName>
    </alternativeName>
</protein>
<dbReference type="Proteomes" id="UP000614601">
    <property type="component" value="Unassembled WGS sequence"/>
</dbReference>
<feature type="domain" description="Peptide methionine sulphoxide reductase MsrA" evidence="5">
    <location>
        <begin position="2"/>
        <end position="128"/>
    </location>
</feature>
<dbReference type="AlphaFoldDB" id="A0A811K6G4"/>
<evidence type="ECO:0000259" key="5">
    <source>
        <dbReference type="Pfam" id="PF01625"/>
    </source>
</evidence>
<dbReference type="SUPFAM" id="SSF55068">
    <property type="entry name" value="Peptide methionine sulfoxide reductase"/>
    <property type="match status" value="1"/>
</dbReference>
<evidence type="ECO:0000313" key="7">
    <source>
        <dbReference type="Proteomes" id="UP000614601"/>
    </source>
</evidence>
<accession>A0A811K6G4</accession>
<dbReference type="EMBL" id="CAJFDH010000002">
    <property type="protein sequence ID" value="CAD5211618.1"/>
    <property type="molecule type" value="Genomic_DNA"/>
</dbReference>
<keyword evidence="3" id="KW-0560">Oxidoreductase</keyword>